<accession>A0A968KWE8</accession>
<dbReference type="EMBL" id="JAATLM010000001">
    <property type="protein sequence ID" value="NIZ69127.1"/>
    <property type="molecule type" value="Genomic_DNA"/>
</dbReference>
<gene>
    <name evidence="1" type="ORF">HCT48_02725</name>
</gene>
<comment type="caution">
    <text evidence="1">The sequence shown here is derived from an EMBL/GenBank/DDBJ whole genome shotgun (WGS) entry which is preliminary data.</text>
</comment>
<proteinExistence type="predicted"/>
<name>A0A968KWE8_9SPIO</name>
<dbReference type="AlphaFoldDB" id="A0A968KWE8"/>
<protein>
    <submittedName>
        <fullName evidence="1">Uncharacterized protein</fullName>
    </submittedName>
</protein>
<dbReference type="RefSeq" id="WP_167695228.1">
    <property type="nucleotide sequence ID" value="NZ_JAATLL010000002.1"/>
</dbReference>
<dbReference type="Proteomes" id="UP000778951">
    <property type="component" value="Unassembled WGS sequence"/>
</dbReference>
<reference evidence="1" key="1">
    <citation type="submission" date="2020-03" db="EMBL/GenBank/DDBJ databases">
        <title>Spirochaetal bacteria isolated from arthropods constitute a novel genus Entomospira genus novum within the order Spirochaetales.</title>
        <authorList>
            <person name="Grana-Miraglia L."/>
            <person name="Sikutova S."/>
            <person name="Fingerle V."/>
            <person name="Sing A."/>
            <person name="Castillo-Ramirez S."/>
            <person name="Margos G."/>
            <person name="Rudolf I."/>
        </authorList>
    </citation>
    <scope>NUCLEOTIDE SEQUENCE</scope>
    <source>
        <strain evidence="1">BR149</strain>
    </source>
</reference>
<organism evidence="1 2">
    <name type="scientific">Entomospira culicis</name>
    <dbReference type="NCBI Taxonomy" id="2719989"/>
    <lineage>
        <taxon>Bacteria</taxon>
        <taxon>Pseudomonadati</taxon>
        <taxon>Spirochaetota</taxon>
        <taxon>Spirochaetia</taxon>
        <taxon>Spirochaetales</taxon>
        <taxon>Spirochaetaceae</taxon>
        <taxon>Entomospira</taxon>
    </lineage>
</organism>
<evidence type="ECO:0000313" key="1">
    <source>
        <dbReference type="EMBL" id="NIZ69127.1"/>
    </source>
</evidence>
<sequence>MRKTKRGDFLINACDSSKDKVWVGWLKQWMQRFGMKQAPLCAVAECGKLATTGAHVRLMRRRHEFSLIYIVPMCTGCNNRTGVAGSPPPKMRARSGVLLMESNLKNTCRYRCKNSCKFKQKRQHWWQRLFGYPAKKG</sequence>
<evidence type="ECO:0000313" key="2">
    <source>
        <dbReference type="Proteomes" id="UP000778951"/>
    </source>
</evidence>
<keyword evidence="2" id="KW-1185">Reference proteome</keyword>